<evidence type="ECO:0000313" key="2">
    <source>
        <dbReference type="EMBL" id="QBK93061.1"/>
    </source>
</evidence>
<feature type="region of interest" description="Disordered" evidence="1">
    <location>
        <begin position="160"/>
        <end position="185"/>
    </location>
</feature>
<reference evidence="2" key="1">
    <citation type="journal article" date="2019" name="MBio">
        <title>Virus Genomes from Deep Sea Sediments Expand the Ocean Megavirome and Support Independent Origins of Viral Gigantism.</title>
        <authorList>
            <person name="Backstrom D."/>
            <person name="Yutin N."/>
            <person name="Jorgensen S.L."/>
            <person name="Dharamshi J."/>
            <person name="Homa F."/>
            <person name="Zaremba-Niedwiedzka K."/>
            <person name="Spang A."/>
            <person name="Wolf Y.I."/>
            <person name="Koonin E.V."/>
            <person name="Ettema T.J."/>
        </authorList>
    </citation>
    <scope>NUCLEOTIDE SEQUENCE</scope>
</reference>
<gene>
    <name evidence="2" type="ORF">LCPAC403_01950</name>
</gene>
<dbReference type="EMBL" id="MK500589">
    <property type="protein sequence ID" value="QBK93061.1"/>
    <property type="molecule type" value="Genomic_DNA"/>
</dbReference>
<proteinExistence type="predicted"/>
<evidence type="ECO:0000256" key="1">
    <source>
        <dbReference type="SAM" id="MobiDB-lite"/>
    </source>
</evidence>
<accession>A0A481ZEN4</accession>
<protein>
    <submittedName>
        <fullName evidence="2">Uncharacterized protein</fullName>
    </submittedName>
</protein>
<sequence>MTSKTEKPKCAHVMDEKTNITCKASAAVGKKLCRIHDPDTKKCKGETKDGANCRSLPLKNGIGFCRTHAPDDGTKICCGYPTNKGSPCTFSVAKKGLHCKVHGGPGRATSKKKNYEGKLVEMMKLLNEIMNTGIDTVTIDNYDLIMDRLNHEKKIINDEKEKKANAEEESDPVEVQQSGFEKFDD</sequence>
<organism evidence="2">
    <name type="scientific">Pithovirus LCPAC403</name>
    <dbReference type="NCBI Taxonomy" id="2506596"/>
    <lineage>
        <taxon>Viruses</taxon>
        <taxon>Pithoviruses</taxon>
    </lineage>
</organism>
<name>A0A481ZEN4_9VIRU</name>